<dbReference type="PRINTS" id="PR00173">
    <property type="entry name" value="EDTRNSPORT"/>
</dbReference>
<dbReference type="Pfam" id="PF00375">
    <property type="entry name" value="SDF"/>
    <property type="match status" value="1"/>
</dbReference>
<evidence type="ECO:0000256" key="5">
    <source>
        <dbReference type="ARBA" id="ARBA00022989"/>
    </source>
</evidence>
<keyword evidence="10" id="KW-1185">Reference proteome</keyword>
<evidence type="ECO:0000256" key="1">
    <source>
        <dbReference type="ARBA" id="ARBA00004141"/>
    </source>
</evidence>
<dbReference type="GO" id="GO:0016020">
    <property type="term" value="C:membrane"/>
    <property type="evidence" value="ECO:0007669"/>
    <property type="project" value="UniProtKB-SubCell"/>
</dbReference>
<dbReference type="eggNOG" id="COG1301">
    <property type="taxonomic scope" value="Bacteria"/>
</dbReference>
<feature type="transmembrane region" description="Helical" evidence="8">
    <location>
        <begin position="361"/>
        <end position="382"/>
    </location>
</feature>
<accession>D4ZHW9</accession>
<keyword evidence="3 8" id="KW-0812">Transmembrane</keyword>
<feature type="transmembrane region" description="Helical" evidence="8">
    <location>
        <begin position="261"/>
        <end position="281"/>
    </location>
</feature>
<dbReference type="GO" id="GO:1902475">
    <property type="term" value="P:L-alpha-amino acid transmembrane transport"/>
    <property type="evidence" value="ECO:0007669"/>
    <property type="project" value="UniProtKB-ARBA"/>
</dbReference>
<dbReference type="HOGENOM" id="CLU_019375_7_1_6"/>
<evidence type="ECO:0000256" key="8">
    <source>
        <dbReference type="SAM" id="Phobius"/>
    </source>
</evidence>
<dbReference type="InterPro" id="IPR036458">
    <property type="entry name" value="Na:dicarbo_symporter_sf"/>
</dbReference>
<keyword evidence="4" id="KW-0769">Symport</keyword>
<feature type="transmembrane region" description="Helical" evidence="8">
    <location>
        <begin position="147"/>
        <end position="170"/>
    </location>
</feature>
<dbReference type="KEGG" id="svo:SVI_1297"/>
<organism evidence="9 10">
    <name type="scientific">Shewanella violacea (strain JCM 10179 / CIP 106290 / LMG 19151 / DSS12)</name>
    <dbReference type="NCBI Taxonomy" id="637905"/>
    <lineage>
        <taxon>Bacteria</taxon>
        <taxon>Pseudomonadati</taxon>
        <taxon>Pseudomonadota</taxon>
        <taxon>Gammaproteobacteria</taxon>
        <taxon>Alteromonadales</taxon>
        <taxon>Shewanellaceae</taxon>
        <taxon>Shewanella</taxon>
    </lineage>
</organism>
<dbReference type="STRING" id="637905.SVI_1297"/>
<evidence type="ECO:0000256" key="4">
    <source>
        <dbReference type="ARBA" id="ARBA00022847"/>
    </source>
</evidence>
<feature type="transmembrane region" description="Helical" evidence="8">
    <location>
        <begin position="223"/>
        <end position="249"/>
    </location>
</feature>
<feature type="transmembrane region" description="Helical" evidence="8">
    <location>
        <begin position="42"/>
        <end position="63"/>
    </location>
</feature>
<evidence type="ECO:0000256" key="6">
    <source>
        <dbReference type="ARBA" id="ARBA00023136"/>
    </source>
</evidence>
<dbReference type="InterPro" id="IPR018107">
    <property type="entry name" value="Na-dicarboxylate_symporter_CS"/>
</dbReference>
<reference evidence="10" key="1">
    <citation type="journal article" date="2010" name="Mol. Biosyst.">
        <title>Complete genome sequence and comparative analysis of Shewanella violacea, a psychrophilic and piezophilic bacterium from deep sea floor sediments.</title>
        <authorList>
            <person name="Aono E."/>
            <person name="Baba T."/>
            <person name="Ara T."/>
            <person name="Nishi T."/>
            <person name="Nakamichi T."/>
            <person name="Inamoto E."/>
            <person name="Toyonaga H."/>
            <person name="Hasegawa M."/>
            <person name="Takai Y."/>
            <person name="Okumura Y."/>
            <person name="Baba M."/>
            <person name="Tomita M."/>
            <person name="Kato C."/>
            <person name="Oshima T."/>
            <person name="Nakasone K."/>
            <person name="Mori H."/>
        </authorList>
    </citation>
    <scope>NUCLEOTIDE SEQUENCE [LARGE SCALE GENOMIC DNA]</scope>
    <source>
        <strain evidence="10">JCM 10179 / CIP 106290 / LMG 19151 / DSS12</strain>
    </source>
</reference>
<dbReference type="GO" id="GO:0015293">
    <property type="term" value="F:symporter activity"/>
    <property type="evidence" value="ECO:0007669"/>
    <property type="project" value="UniProtKB-KW"/>
</dbReference>
<dbReference type="PANTHER" id="PTHR11958">
    <property type="entry name" value="SODIUM/DICARBOXYLATE SYMPORTER-RELATED"/>
    <property type="match status" value="1"/>
</dbReference>
<evidence type="ECO:0000256" key="3">
    <source>
        <dbReference type="ARBA" id="ARBA00022692"/>
    </source>
</evidence>
<feature type="transmembrane region" description="Helical" evidence="8">
    <location>
        <begin position="191"/>
        <end position="211"/>
    </location>
</feature>
<dbReference type="Gene3D" id="1.10.3860.10">
    <property type="entry name" value="Sodium:dicarboxylate symporter"/>
    <property type="match status" value="1"/>
</dbReference>
<gene>
    <name evidence="9" type="ordered locus">SVI_1297</name>
</gene>
<evidence type="ECO:0000256" key="2">
    <source>
        <dbReference type="ARBA" id="ARBA00022448"/>
    </source>
</evidence>
<keyword evidence="7" id="KW-0325">Glycoprotein</keyword>
<comment type="subcellular location">
    <subcellularLocation>
        <location evidence="1">Membrane</location>
        <topology evidence="1">Multi-pass membrane protein</topology>
    </subcellularLocation>
</comment>
<sequence>MMKLHWQIMIAIVIAIFIGLLTPPSSQIYQVYGFFGTLFLNALKMVIVPLIMASIISSMASLNQGDNLGRLGLKTLGYYATTSLIAILIGLTVVNITSPGIIDGAPAGELLNLHADSAELESTLMKVEGRGSKDLIEIFIRMIPTNIVAAAAEGQMLGLIFFSLLFGFFMGRVEGRRGEVLRDFWKGVSKTMVLITQFVLKFAPIGIFALIAKTVSATGFNAFAPMLVFLLTVITALALHAFVALPLLLKFVGGVSPLKQLSVMSPAMLMAFSTASSSATLPLTMECVKKRAGVSHKTASFVLPLGATVNMDGTALYECVAAMFIAQAYGLELGLVTQFTIVLVALLTSIGVAGIPAASLVAITVILAAIGLPLEAIGLLLVTDRILDMMRTAVNVYSDACGTVIIARTEGESWVLSPEQDHEVTEPDND</sequence>
<dbReference type="SUPFAM" id="SSF118215">
    <property type="entry name" value="Proton glutamate symport protein"/>
    <property type="match status" value="1"/>
</dbReference>
<dbReference type="RefSeq" id="WP_013050579.1">
    <property type="nucleotide sequence ID" value="NC_014012.1"/>
</dbReference>
<evidence type="ECO:0000256" key="7">
    <source>
        <dbReference type="ARBA" id="ARBA00023180"/>
    </source>
</evidence>
<keyword evidence="6 8" id="KW-0472">Membrane</keyword>
<proteinExistence type="predicted"/>
<dbReference type="InterPro" id="IPR050746">
    <property type="entry name" value="DAACS"/>
</dbReference>
<dbReference type="EMBL" id="AP011177">
    <property type="protein sequence ID" value="BAJ01268.1"/>
    <property type="molecule type" value="Genomic_DNA"/>
</dbReference>
<feature type="transmembrane region" description="Helical" evidence="8">
    <location>
        <begin position="333"/>
        <end position="355"/>
    </location>
</feature>
<name>D4ZHW9_SHEVD</name>
<dbReference type="InterPro" id="IPR001991">
    <property type="entry name" value="Na-dicarboxylate_symporter"/>
</dbReference>
<protein>
    <submittedName>
        <fullName evidence="9">Sodium:dicarboxylate symporter family protein</fullName>
    </submittedName>
</protein>
<feature type="transmembrane region" description="Helical" evidence="8">
    <location>
        <begin position="75"/>
        <end position="96"/>
    </location>
</feature>
<keyword evidence="5 8" id="KW-1133">Transmembrane helix</keyword>
<evidence type="ECO:0000313" key="9">
    <source>
        <dbReference type="EMBL" id="BAJ01268.1"/>
    </source>
</evidence>
<keyword evidence="2" id="KW-0813">Transport</keyword>
<dbReference type="Proteomes" id="UP000002350">
    <property type="component" value="Chromosome"/>
</dbReference>
<dbReference type="AlphaFoldDB" id="D4ZHW9"/>
<evidence type="ECO:0000313" key="10">
    <source>
        <dbReference type="Proteomes" id="UP000002350"/>
    </source>
</evidence>
<dbReference type="PROSITE" id="PS00714">
    <property type="entry name" value="NA_DICARBOXYL_SYMP_2"/>
    <property type="match status" value="1"/>
</dbReference>
<dbReference type="PANTHER" id="PTHR11958:SF63">
    <property type="entry name" value="AMINO ACID TRANSPORTER"/>
    <property type="match status" value="1"/>
</dbReference>